<keyword evidence="1" id="KW-0808">Transferase</keyword>
<proteinExistence type="inferred from homology"/>
<dbReference type="GO" id="GO:0006506">
    <property type="term" value="P:GPI anchor biosynthetic process"/>
    <property type="evidence" value="ECO:0007669"/>
    <property type="project" value="UniProtKB-KW"/>
</dbReference>
<dbReference type="Proteomes" id="UP000005237">
    <property type="component" value="Unassembled WGS sequence"/>
</dbReference>
<comment type="pathway">
    <text evidence="1">Glycolipid biosynthesis; glycosylphosphatidylinositol-anchor biosynthesis.</text>
</comment>
<reference evidence="3" key="1">
    <citation type="submission" date="2010-08" db="EMBL/GenBank/DDBJ databases">
        <authorList>
            <consortium name="Caenorhabditis japonica Sequencing Consortium"/>
            <person name="Wilson R.K."/>
        </authorList>
    </citation>
    <scope>NUCLEOTIDE SEQUENCE [LARGE SCALE GENOMIC DNA]</scope>
    <source>
        <strain evidence="3">DF5081</strain>
    </source>
</reference>
<keyword evidence="1" id="KW-0337">GPI-anchor biosynthesis</keyword>
<dbReference type="EnsemblMetazoa" id="CJA42911b.1">
    <property type="protein sequence ID" value="CJA42911b.1"/>
    <property type="gene ID" value="WBGene00218759"/>
</dbReference>
<dbReference type="PANTHER" id="PTHR12250:SF0">
    <property type="entry name" value="GPI ETHANOLAMINE PHOSPHATE TRANSFERASE 1"/>
    <property type="match status" value="1"/>
</dbReference>
<keyword evidence="1" id="KW-0256">Endoplasmic reticulum</keyword>
<evidence type="ECO:0000313" key="2">
    <source>
        <dbReference type="EnsemblMetazoa" id="CJA42911b.1"/>
    </source>
</evidence>
<dbReference type="GO" id="GO:0051377">
    <property type="term" value="F:mannose-ethanolamine phosphotransferase activity"/>
    <property type="evidence" value="ECO:0007669"/>
    <property type="project" value="UniProtKB-UniRule"/>
</dbReference>
<sequence length="134" mass="15560">MSPYLHSIMNERKGIYGVSRSHVPTESRPGHVAIFAGITEDMSAVAKGWKKNPVAFDSVFNRSAQSWMWGSPDIVNLFDDLPNSKSFFTRQMRRILRRKTLPIWINGFLSILRWVLEGYSWISWSRKRSLTQLN</sequence>
<dbReference type="InterPro" id="IPR007070">
    <property type="entry name" value="GPI_EtnP_transferase_1"/>
</dbReference>
<keyword evidence="3" id="KW-1185">Reference proteome</keyword>
<accession>A0A8R1IZ04</accession>
<dbReference type="PANTHER" id="PTHR12250">
    <property type="entry name" value="PHOSPHATIDYLINOSITOL GLYCAN, CLASS N"/>
    <property type="match status" value="1"/>
</dbReference>
<comment type="function">
    <text evidence="1">Ethanolamine phosphate transferase involved in glycosylphosphatidylinositol-anchor biosynthesis. Transfers ethanolamine phosphate to the first alpha-1,4-linked mannose of the glycosylphosphatidylinositol precursor of GPI-anchor.</text>
</comment>
<comment type="subcellular location">
    <subcellularLocation>
        <location evidence="1">Endoplasmic reticulum membrane</location>
        <topology evidence="1">Multi-pass membrane protein</topology>
    </subcellularLocation>
</comment>
<dbReference type="GO" id="GO:0005789">
    <property type="term" value="C:endoplasmic reticulum membrane"/>
    <property type="evidence" value="ECO:0007669"/>
    <property type="project" value="UniProtKB-SubCell"/>
</dbReference>
<protein>
    <recommendedName>
        <fullName evidence="1">GPI ethanolamine phosphate transferase 1</fullName>
        <ecNumber evidence="1">2.-.-.-</ecNumber>
    </recommendedName>
</protein>
<evidence type="ECO:0000256" key="1">
    <source>
        <dbReference type="RuleBase" id="RU367138"/>
    </source>
</evidence>
<dbReference type="AlphaFoldDB" id="A0A8R1IZ04"/>
<reference evidence="2" key="2">
    <citation type="submission" date="2022-06" db="UniProtKB">
        <authorList>
            <consortium name="EnsemblMetazoa"/>
        </authorList>
    </citation>
    <scope>IDENTIFICATION</scope>
    <source>
        <strain evidence="2">DF5081</strain>
    </source>
</reference>
<dbReference type="EC" id="2.-.-.-" evidence="1"/>
<comment type="similarity">
    <text evidence="1">Belongs to the PIGG/PIGN/PIGO family. PIGN subfamily.</text>
</comment>
<evidence type="ECO:0000313" key="3">
    <source>
        <dbReference type="Proteomes" id="UP000005237"/>
    </source>
</evidence>
<organism evidence="2 3">
    <name type="scientific">Caenorhabditis japonica</name>
    <dbReference type="NCBI Taxonomy" id="281687"/>
    <lineage>
        <taxon>Eukaryota</taxon>
        <taxon>Metazoa</taxon>
        <taxon>Ecdysozoa</taxon>
        <taxon>Nematoda</taxon>
        <taxon>Chromadorea</taxon>
        <taxon>Rhabditida</taxon>
        <taxon>Rhabditina</taxon>
        <taxon>Rhabditomorpha</taxon>
        <taxon>Rhabditoidea</taxon>
        <taxon>Rhabditidae</taxon>
        <taxon>Peloderinae</taxon>
        <taxon>Caenorhabditis</taxon>
    </lineage>
</organism>
<name>A0A8R1IZ04_CAEJA</name>